<dbReference type="GO" id="GO:0050661">
    <property type="term" value="F:NADP binding"/>
    <property type="evidence" value="ECO:0007669"/>
    <property type="project" value="InterPro"/>
</dbReference>
<dbReference type="RefSeq" id="WP_208239822.1">
    <property type="nucleotide sequence ID" value="NZ_BAAAQU010000002.1"/>
</dbReference>
<dbReference type="Gene3D" id="3.40.50.720">
    <property type="entry name" value="NAD(P)-binding Rossmann-like Domain"/>
    <property type="match status" value="1"/>
</dbReference>
<dbReference type="InterPro" id="IPR036291">
    <property type="entry name" value="NAD(P)-bd_dom_sf"/>
</dbReference>
<accession>A0A939TNL3</accession>
<dbReference type="SUPFAM" id="SSF48179">
    <property type="entry name" value="6-phosphogluconate dehydrogenase C-terminal domain-like"/>
    <property type="match status" value="1"/>
</dbReference>
<protein>
    <submittedName>
        <fullName evidence="7">NAD(P)-dependent oxidoreductase</fullName>
    </submittedName>
</protein>
<dbReference type="Pfam" id="PF03446">
    <property type="entry name" value="NAD_binding_2"/>
    <property type="match status" value="1"/>
</dbReference>
<proteinExistence type="inferred from homology"/>
<evidence type="ECO:0000259" key="6">
    <source>
        <dbReference type="Pfam" id="PF14833"/>
    </source>
</evidence>
<keyword evidence="3" id="KW-0520">NAD</keyword>
<dbReference type="GO" id="GO:0016616">
    <property type="term" value="F:oxidoreductase activity, acting on the CH-OH group of donors, NAD or NADP as acceptor"/>
    <property type="evidence" value="ECO:0007669"/>
    <property type="project" value="TreeGrafter"/>
</dbReference>
<dbReference type="InterPro" id="IPR002204">
    <property type="entry name" value="3-OH-isobutyrate_DH-rel_CS"/>
</dbReference>
<dbReference type="InterPro" id="IPR029154">
    <property type="entry name" value="HIBADH-like_NADP-bd"/>
</dbReference>
<feature type="domain" description="3-hydroxyisobutyrate dehydrogenase-like NAD-binding" evidence="6">
    <location>
        <begin position="166"/>
        <end position="286"/>
    </location>
</feature>
<dbReference type="GO" id="GO:0051287">
    <property type="term" value="F:NAD binding"/>
    <property type="evidence" value="ECO:0007669"/>
    <property type="project" value="InterPro"/>
</dbReference>
<dbReference type="InterPro" id="IPR013328">
    <property type="entry name" value="6PGD_dom2"/>
</dbReference>
<keyword evidence="2" id="KW-0560">Oxidoreductase</keyword>
<organism evidence="7 8">
    <name type="scientific">Leucobacter tardus</name>
    <dbReference type="NCBI Taxonomy" id="501483"/>
    <lineage>
        <taxon>Bacteria</taxon>
        <taxon>Bacillati</taxon>
        <taxon>Actinomycetota</taxon>
        <taxon>Actinomycetes</taxon>
        <taxon>Micrococcales</taxon>
        <taxon>Microbacteriaceae</taxon>
        <taxon>Leucobacter</taxon>
    </lineage>
</organism>
<feature type="active site" evidence="4">
    <location>
        <position position="172"/>
    </location>
</feature>
<keyword evidence="8" id="KW-1185">Reference proteome</keyword>
<gene>
    <name evidence="7" type="ORF">J4H85_11695</name>
</gene>
<dbReference type="PROSITE" id="PS00895">
    <property type="entry name" value="3_HYDROXYISOBUT_DH"/>
    <property type="match status" value="1"/>
</dbReference>
<name>A0A939TNL3_9MICO</name>
<dbReference type="InterPro" id="IPR015815">
    <property type="entry name" value="HIBADH-related"/>
</dbReference>
<dbReference type="AlphaFoldDB" id="A0A939TNL3"/>
<dbReference type="GO" id="GO:0016054">
    <property type="term" value="P:organic acid catabolic process"/>
    <property type="evidence" value="ECO:0007669"/>
    <property type="project" value="UniProtKB-ARBA"/>
</dbReference>
<evidence type="ECO:0000256" key="4">
    <source>
        <dbReference type="PIRSR" id="PIRSR000103-1"/>
    </source>
</evidence>
<dbReference type="InterPro" id="IPR008927">
    <property type="entry name" value="6-PGluconate_DH-like_C_sf"/>
</dbReference>
<dbReference type="Proteomes" id="UP000668403">
    <property type="component" value="Unassembled WGS sequence"/>
</dbReference>
<dbReference type="PIRSF" id="PIRSF000103">
    <property type="entry name" value="HIBADH"/>
    <property type="match status" value="1"/>
</dbReference>
<dbReference type="InterPro" id="IPR006115">
    <property type="entry name" value="6PGDH_NADP-bd"/>
</dbReference>
<evidence type="ECO:0000259" key="5">
    <source>
        <dbReference type="Pfam" id="PF03446"/>
    </source>
</evidence>
<sequence>MESSPQNRIAVIGLGAMGGAMAASLVRAGWHVTGFDPSPDARQRAIDAGAKAVDALGAFDGVAHVVLSLPNAALVRSTVPVLLQHTSLRAIVDTTTSDPATSREMAALAAEQGIAFVDSPVSGGRAGAATGSLSAFVGGTDVAVTVATPVIDALTGGTYQHLGGPGAGNVVKLINNALAAVNLATVGEALAIAEAWGVDPGSAVAGVSAASGASRVSSKMYPDWVLSGTHDSGFTMGLMARDLHLAMDIASEMGEQPALLGAADTLWQRSLAELGSAADFTEIARTVAPAVTDRVAAQPEPAHDERTAQ</sequence>
<dbReference type="PANTHER" id="PTHR22981">
    <property type="entry name" value="3-HYDROXYISOBUTYRATE DEHYDROGENASE-RELATED"/>
    <property type="match status" value="1"/>
</dbReference>
<evidence type="ECO:0000256" key="1">
    <source>
        <dbReference type="ARBA" id="ARBA00009080"/>
    </source>
</evidence>
<dbReference type="SUPFAM" id="SSF51735">
    <property type="entry name" value="NAD(P)-binding Rossmann-fold domains"/>
    <property type="match status" value="1"/>
</dbReference>
<evidence type="ECO:0000313" key="7">
    <source>
        <dbReference type="EMBL" id="MBO2990658.1"/>
    </source>
</evidence>
<dbReference type="Pfam" id="PF14833">
    <property type="entry name" value="NAD_binding_11"/>
    <property type="match status" value="1"/>
</dbReference>
<evidence type="ECO:0000256" key="3">
    <source>
        <dbReference type="ARBA" id="ARBA00023027"/>
    </source>
</evidence>
<feature type="domain" description="6-phosphogluconate dehydrogenase NADP-binding" evidence="5">
    <location>
        <begin position="8"/>
        <end position="156"/>
    </location>
</feature>
<dbReference type="Gene3D" id="1.10.1040.10">
    <property type="entry name" value="N-(1-d-carboxylethyl)-l-norvaline Dehydrogenase, domain 2"/>
    <property type="match status" value="1"/>
</dbReference>
<dbReference type="PANTHER" id="PTHR22981:SF7">
    <property type="entry name" value="3-HYDROXYISOBUTYRATE DEHYDROGENASE, MITOCHONDRIAL"/>
    <property type="match status" value="1"/>
</dbReference>
<reference evidence="7" key="1">
    <citation type="submission" date="2021-03" db="EMBL/GenBank/DDBJ databases">
        <title>Leucobacter chromiisoli sp. nov., isolated from chromium-containing soil of chemical plant.</title>
        <authorList>
            <person name="Xu Z."/>
        </authorList>
    </citation>
    <scope>NUCLEOTIDE SEQUENCE</scope>
    <source>
        <strain evidence="7">K 70/01</strain>
    </source>
</reference>
<comment type="similarity">
    <text evidence="1">Belongs to the HIBADH-related family.</text>
</comment>
<evidence type="ECO:0000256" key="2">
    <source>
        <dbReference type="ARBA" id="ARBA00023002"/>
    </source>
</evidence>
<comment type="caution">
    <text evidence="7">The sequence shown here is derived from an EMBL/GenBank/DDBJ whole genome shotgun (WGS) entry which is preliminary data.</text>
</comment>
<evidence type="ECO:0000313" key="8">
    <source>
        <dbReference type="Proteomes" id="UP000668403"/>
    </source>
</evidence>
<dbReference type="EMBL" id="JAGFBF010000005">
    <property type="protein sequence ID" value="MBO2990658.1"/>
    <property type="molecule type" value="Genomic_DNA"/>
</dbReference>